<feature type="repeat" description="PPR" evidence="2">
    <location>
        <begin position="299"/>
        <end position="329"/>
    </location>
</feature>
<dbReference type="GO" id="GO:0003723">
    <property type="term" value="F:RNA binding"/>
    <property type="evidence" value="ECO:0007669"/>
    <property type="project" value="InterPro"/>
</dbReference>
<keyword evidence="1" id="KW-0677">Repeat</keyword>
<feature type="repeat" description="PPR" evidence="2">
    <location>
        <begin position="198"/>
        <end position="232"/>
    </location>
</feature>
<dbReference type="FunFam" id="1.25.40.10:FF:000344">
    <property type="entry name" value="Pentatricopeptide repeat-containing protein"/>
    <property type="match status" value="1"/>
</dbReference>
<name>A0AAV7GXM3_DENCH</name>
<dbReference type="FunFam" id="1.25.40.10:FF:000242">
    <property type="entry name" value="Pentatricopeptide repeat-containing protein"/>
    <property type="match status" value="1"/>
</dbReference>
<dbReference type="PROSITE" id="PS51375">
    <property type="entry name" value="PPR"/>
    <property type="match status" value="2"/>
</dbReference>
<dbReference type="Pfam" id="PF01535">
    <property type="entry name" value="PPR"/>
    <property type="match status" value="3"/>
</dbReference>
<evidence type="ECO:0000256" key="2">
    <source>
        <dbReference type="PROSITE-ProRule" id="PRU00708"/>
    </source>
</evidence>
<dbReference type="PANTHER" id="PTHR47926:SF408">
    <property type="entry name" value="DYW DOMAIN-CONTAINING PROTEIN"/>
    <property type="match status" value="1"/>
</dbReference>
<dbReference type="AlphaFoldDB" id="A0AAV7GXM3"/>
<protein>
    <recommendedName>
        <fullName evidence="5">Pentatricopeptide repeat-containing protein</fullName>
    </recommendedName>
</protein>
<dbReference type="PANTHER" id="PTHR47926">
    <property type="entry name" value="PENTATRICOPEPTIDE REPEAT-CONTAINING PROTEIN"/>
    <property type="match status" value="1"/>
</dbReference>
<evidence type="ECO:0008006" key="5">
    <source>
        <dbReference type="Google" id="ProtNLM"/>
    </source>
</evidence>
<evidence type="ECO:0000256" key="1">
    <source>
        <dbReference type="ARBA" id="ARBA00022737"/>
    </source>
</evidence>
<reference evidence="3 4" key="1">
    <citation type="journal article" date="2021" name="Hortic Res">
        <title>Chromosome-scale assembly of the Dendrobium chrysotoxum genome enhances the understanding of orchid evolution.</title>
        <authorList>
            <person name="Zhang Y."/>
            <person name="Zhang G.Q."/>
            <person name="Zhang D."/>
            <person name="Liu X.D."/>
            <person name="Xu X.Y."/>
            <person name="Sun W.H."/>
            <person name="Yu X."/>
            <person name="Zhu X."/>
            <person name="Wang Z.W."/>
            <person name="Zhao X."/>
            <person name="Zhong W.Y."/>
            <person name="Chen H."/>
            <person name="Yin W.L."/>
            <person name="Huang T."/>
            <person name="Niu S.C."/>
            <person name="Liu Z.J."/>
        </authorList>
    </citation>
    <scope>NUCLEOTIDE SEQUENCE [LARGE SCALE GENOMIC DNA]</scope>
    <source>
        <strain evidence="3">Lindl</strain>
    </source>
</reference>
<keyword evidence="4" id="KW-1185">Reference proteome</keyword>
<dbReference type="NCBIfam" id="TIGR00756">
    <property type="entry name" value="PPR"/>
    <property type="match status" value="2"/>
</dbReference>
<dbReference type="InterPro" id="IPR046848">
    <property type="entry name" value="E_motif"/>
</dbReference>
<proteinExistence type="predicted"/>
<sequence length="479" mass="53249">MSHSPCPIFLSGEPFSSQDHKHEPLLLLLSLLMATLNSLLSRLSSYPTLHQFDQIHAHYITSGLLRSTFVANHLLKSSTFLSPDLTLVLFSQLDYPDLFSYNIAIKSLSQTSHPLKSFALYLSLLIRGFHPNEYTFCFLLDCCSNSLAHLQGRQLHAQLIKHGLNLTMFSSTSLLHTYGCCGSLHDAYQLFDEMPIRSNVSWGAIINNFVTHGELLRGLKLFTLMFRSGFSPTNATLVAILCLCAKQGELDIGRAMHGYIVASGLELNMMLGTSLIDIYSNCGLIGTAMEVFASMPVKNVASCNCLIFGLAKNGHGVKALELFEQMKQELKVRPNGVTFLGVLQACTYAGLVENGVQYFIQMSRDYGIMPSLKHYGCIVDLYGKAGKVKEAMEVIRTMPMNPDNVIWVALFSACRTHGYRELGELMSASFIKLGADDSCGYILLSDAYAIRKRFDDVICIRRMMREMDIKKVPGFSSTC</sequence>
<dbReference type="EMBL" id="JAGFBR010000009">
    <property type="protein sequence ID" value="KAH0460810.1"/>
    <property type="molecule type" value="Genomic_DNA"/>
</dbReference>
<dbReference type="GO" id="GO:0009451">
    <property type="term" value="P:RNA modification"/>
    <property type="evidence" value="ECO:0007669"/>
    <property type="project" value="InterPro"/>
</dbReference>
<dbReference type="InterPro" id="IPR046960">
    <property type="entry name" value="PPR_At4g14850-like_plant"/>
</dbReference>
<dbReference type="Proteomes" id="UP000775213">
    <property type="component" value="Unassembled WGS sequence"/>
</dbReference>
<dbReference type="Pfam" id="PF20431">
    <property type="entry name" value="E_motif"/>
    <property type="match status" value="1"/>
</dbReference>
<accession>A0AAV7GXM3</accession>
<gene>
    <name evidence="3" type="ORF">IEQ34_008385</name>
</gene>
<evidence type="ECO:0000313" key="4">
    <source>
        <dbReference type="Proteomes" id="UP000775213"/>
    </source>
</evidence>
<organism evidence="3 4">
    <name type="scientific">Dendrobium chrysotoxum</name>
    <name type="common">Orchid</name>
    <dbReference type="NCBI Taxonomy" id="161865"/>
    <lineage>
        <taxon>Eukaryota</taxon>
        <taxon>Viridiplantae</taxon>
        <taxon>Streptophyta</taxon>
        <taxon>Embryophyta</taxon>
        <taxon>Tracheophyta</taxon>
        <taxon>Spermatophyta</taxon>
        <taxon>Magnoliopsida</taxon>
        <taxon>Liliopsida</taxon>
        <taxon>Asparagales</taxon>
        <taxon>Orchidaceae</taxon>
        <taxon>Epidendroideae</taxon>
        <taxon>Malaxideae</taxon>
        <taxon>Dendrobiinae</taxon>
        <taxon>Dendrobium</taxon>
    </lineage>
</organism>
<dbReference type="Gene3D" id="1.25.40.10">
    <property type="entry name" value="Tetratricopeptide repeat domain"/>
    <property type="match status" value="4"/>
</dbReference>
<evidence type="ECO:0000313" key="3">
    <source>
        <dbReference type="EMBL" id="KAH0460810.1"/>
    </source>
</evidence>
<dbReference type="InterPro" id="IPR011990">
    <property type="entry name" value="TPR-like_helical_dom_sf"/>
</dbReference>
<dbReference type="Pfam" id="PF13041">
    <property type="entry name" value="PPR_2"/>
    <property type="match status" value="1"/>
</dbReference>
<comment type="caution">
    <text evidence="3">The sequence shown here is derived from an EMBL/GenBank/DDBJ whole genome shotgun (WGS) entry which is preliminary data.</text>
</comment>
<dbReference type="InterPro" id="IPR002885">
    <property type="entry name" value="PPR_rpt"/>
</dbReference>